<evidence type="ECO:0000256" key="1">
    <source>
        <dbReference type="SAM" id="MobiDB-lite"/>
    </source>
</evidence>
<keyword evidence="2" id="KW-0472">Membrane</keyword>
<evidence type="ECO:0000313" key="3">
    <source>
        <dbReference type="EMBL" id="KKR99960.1"/>
    </source>
</evidence>
<organism evidence="3 4">
    <name type="scientific">Candidatus Uhrbacteria bacterium GW2011_GWC1_41_20</name>
    <dbReference type="NCBI Taxonomy" id="1618983"/>
    <lineage>
        <taxon>Bacteria</taxon>
        <taxon>Candidatus Uhriibacteriota</taxon>
    </lineage>
</organism>
<feature type="transmembrane region" description="Helical" evidence="2">
    <location>
        <begin position="66"/>
        <end position="88"/>
    </location>
</feature>
<dbReference type="Proteomes" id="UP000033930">
    <property type="component" value="Unassembled WGS sequence"/>
</dbReference>
<reference evidence="3 4" key="1">
    <citation type="journal article" date="2015" name="Nature">
        <title>rRNA introns, odd ribosomes, and small enigmatic genomes across a large radiation of phyla.</title>
        <authorList>
            <person name="Brown C.T."/>
            <person name="Hug L.A."/>
            <person name="Thomas B.C."/>
            <person name="Sharon I."/>
            <person name="Castelle C.J."/>
            <person name="Singh A."/>
            <person name="Wilkins M.J."/>
            <person name="Williams K.H."/>
            <person name="Banfield J.F."/>
        </authorList>
    </citation>
    <scope>NUCLEOTIDE SEQUENCE [LARGE SCALE GENOMIC DNA]</scope>
</reference>
<feature type="region of interest" description="Disordered" evidence="1">
    <location>
        <begin position="116"/>
        <end position="141"/>
    </location>
</feature>
<evidence type="ECO:0000256" key="2">
    <source>
        <dbReference type="SAM" id="Phobius"/>
    </source>
</evidence>
<feature type="transmembrane region" description="Helical" evidence="2">
    <location>
        <begin position="7"/>
        <end position="27"/>
    </location>
</feature>
<feature type="compositionally biased region" description="Basic residues" evidence="1">
    <location>
        <begin position="122"/>
        <end position="133"/>
    </location>
</feature>
<dbReference type="EMBL" id="LCAW01000001">
    <property type="protein sequence ID" value="KKR99960.1"/>
    <property type="molecule type" value="Genomic_DNA"/>
</dbReference>
<proteinExistence type="predicted"/>
<sequence>MIGQLNWILAQVPAVLMQAVAGIFALWSGWAIWTVLMCSPIYLIAIGLSVFGIGGGTISTLVRRTVMVNAIAASLPISAPILALWYGVPFVYRLVSGQPGRRQNNQRPQTIHYHIYQGGQRPRGRRGGGRRPPHPPPPARP</sequence>
<feature type="transmembrane region" description="Helical" evidence="2">
    <location>
        <begin position="33"/>
        <end position="54"/>
    </location>
</feature>
<dbReference type="AlphaFoldDB" id="A0A0G0XSM3"/>
<evidence type="ECO:0000313" key="4">
    <source>
        <dbReference type="Proteomes" id="UP000033930"/>
    </source>
</evidence>
<keyword evidence="2" id="KW-1133">Transmembrane helix</keyword>
<name>A0A0G0XSM3_9BACT</name>
<keyword evidence="2" id="KW-0812">Transmembrane</keyword>
<comment type="caution">
    <text evidence="3">The sequence shown here is derived from an EMBL/GenBank/DDBJ whole genome shotgun (WGS) entry which is preliminary data.</text>
</comment>
<protein>
    <submittedName>
        <fullName evidence="3">Uncharacterized protein</fullName>
    </submittedName>
</protein>
<accession>A0A0G0XSM3</accession>
<gene>
    <name evidence="3" type="ORF">UU50_C0001G0018</name>
</gene>